<dbReference type="SUPFAM" id="SSF53756">
    <property type="entry name" value="UDP-Glycosyltransferase/glycogen phosphorylase"/>
    <property type="match status" value="1"/>
</dbReference>
<evidence type="ECO:0000313" key="7">
    <source>
        <dbReference type="EMBL" id="KAL2530397.1"/>
    </source>
</evidence>
<comment type="caution">
    <text evidence="7">The sequence shown here is derived from an EMBL/GenBank/DDBJ whole genome shotgun (WGS) entry which is preliminary data.</text>
</comment>
<evidence type="ECO:0000256" key="1">
    <source>
        <dbReference type="ARBA" id="ARBA00009995"/>
    </source>
</evidence>
<dbReference type="PANTHER" id="PTHR48044">
    <property type="entry name" value="GLYCOSYLTRANSFERASE"/>
    <property type="match status" value="1"/>
</dbReference>
<dbReference type="FunFam" id="3.40.50.2000:FF:000060">
    <property type="entry name" value="Glycosyltransferase"/>
    <property type="match status" value="1"/>
</dbReference>
<evidence type="ECO:0000259" key="6">
    <source>
        <dbReference type="Pfam" id="PF26168"/>
    </source>
</evidence>
<dbReference type="InterPro" id="IPR002213">
    <property type="entry name" value="UDP_glucos_trans"/>
</dbReference>
<gene>
    <name evidence="7" type="ORF">Fot_22998</name>
</gene>
<dbReference type="GO" id="GO:0016138">
    <property type="term" value="P:glycoside biosynthetic process"/>
    <property type="evidence" value="ECO:0007669"/>
    <property type="project" value="UniProtKB-ARBA"/>
</dbReference>
<dbReference type="InterPro" id="IPR035595">
    <property type="entry name" value="UDP_glycos_trans_CS"/>
</dbReference>
<evidence type="ECO:0000256" key="3">
    <source>
        <dbReference type="ARBA" id="ARBA00022679"/>
    </source>
</evidence>
<accession>A0ABD1UZA2</accession>
<dbReference type="Gene3D" id="3.40.50.2000">
    <property type="entry name" value="Glycogen Phosphorylase B"/>
    <property type="match status" value="2"/>
</dbReference>
<keyword evidence="3 4" id="KW-0808">Transferase</keyword>
<proteinExistence type="inferred from homology"/>
<protein>
    <recommendedName>
        <fullName evidence="5">Glycosyltransferase</fullName>
        <ecNumber evidence="5">2.4.1.-</ecNumber>
    </recommendedName>
</protein>
<dbReference type="GO" id="GO:0008194">
    <property type="term" value="F:UDP-glycosyltransferase activity"/>
    <property type="evidence" value="ECO:0007669"/>
    <property type="project" value="UniProtKB-ARBA"/>
</dbReference>
<reference evidence="8" key="1">
    <citation type="submission" date="2024-07" db="EMBL/GenBank/DDBJ databases">
        <title>Two chromosome-level genome assemblies of Korean endemic species Abeliophyllum distichum and Forsythia ovata (Oleaceae).</title>
        <authorList>
            <person name="Jang H."/>
        </authorList>
    </citation>
    <scope>NUCLEOTIDE SEQUENCE [LARGE SCALE GENOMIC DNA]</scope>
</reference>
<evidence type="ECO:0000256" key="2">
    <source>
        <dbReference type="ARBA" id="ARBA00022676"/>
    </source>
</evidence>
<sequence length="500" mass="56285">MDQAFNAWAMVNVCAAMEVVRADGGRFMGGGGEGYKDGGVGEDWESHKLSFMGTEQTSLRILMFPWLAHGHVFPYLELAKMLSQKNFHIYFCSTAINLSSISKTIEKSFGDISIELLELHLPSWPDLPPHYHTTKNMPPELMPKLLEAFQMSSSSFSDIINTLKPNLLIYDCFQPWAAALASSLGIPAVHYSTAGATPYTFGHHHFTYGKATFPYKEIYLRNYERKVMKFRPKIKDADEGFAFGNFNRSCDIVLMKSCRAIEGKYIDYLSELSQKKIVPVGPLVTQPKNEEDDSEIMQWLSKKSKLSTVYISFGSENYLSKEQIEEMAQGLELCDVNFIWIVRFPAVNTIRIEETLPEGFLERVKQKGMVVQGWAPQAKILAHPSIGGFVSHCGWSSVVESIYFGIPVIAMPLKLDQPLNARLVVEAGVGVEVPRDDDTEFKRDEVAKAINKVVVEKSTGEGIRSKALELSKKMKEEEEVAMSETSEQLLQLCTKYKQKH</sequence>
<evidence type="ECO:0000256" key="4">
    <source>
        <dbReference type="RuleBase" id="RU003718"/>
    </source>
</evidence>
<name>A0ABD1UZA2_9LAMI</name>
<comment type="similarity">
    <text evidence="1 4">Belongs to the UDP-glycosyltransferase family.</text>
</comment>
<feature type="domain" description="Glycosyltransferase N-terminal" evidence="6">
    <location>
        <begin position="59"/>
        <end position="283"/>
    </location>
</feature>
<dbReference type="Proteomes" id="UP001604277">
    <property type="component" value="Unassembled WGS sequence"/>
</dbReference>
<dbReference type="Pfam" id="PF26168">
    <property type="entry name" value="Glyco_transf_N"/>
    <property type="match status" value="1"/>
</dbReference>
<organism evidence="7 8">
    <name type="scientific">Forsythia ovata</name>
    <dbReference type="NCBI Taxonomy" id="205694"/>
    <lineage>
        <taxon>Eukaryota</taxon>
        <taxon>Viridiplantae</taxon>
        <taxon>Streptophyta</taxon>
        <taxon>Embryophyta</taxon>
        <taxon>Tracheophyta</taxon>
        <taxon>Spermatophyta</taxon>
        <taxon>Magnoliopsida</taxon>
        <taxon>eudicotyledons</taxon>
        <taxon>Gunneridae</taxon>
        <taxon>Pentapetalae</taxon>
        <taxon>asterids</taxon>
        <taxon>lamiids</taxon>
        <taxon>Lamiales</taxon>
        <taxon>Oleaceae</taxon>
        <taxon>Forsythieae</taxon>
        <taxon>Forsythia</taxon>
    </lineage>
</organism>
<dbReference type="Pfam" id="PF00201">
    <property type="entry name" value="UDPGT"/>
    <property type="match status" value="1"/>
</dbReference>
<dbReference type="PROSITE" id="PS00375">
    <property type="entry name" value="UDPGT"/>
    <property type="match status" value="1"/>
</dbReference>
<keyword evidence="2 4" id="KW-0328">Glycosyltransferase</keyword>
<dbReference type="CDD" id="cd03784">
    <property type="entry name" value="GT1_Gtf-like"/>
    <property type="match status" value="1"/>
</dbReference>
<evidence type="ECO:0000256" key="5">
    <source>
        <dbReference type="RuleBase" id="RU362057"/>
    </source>
</evidence>
<keyword evidence="8" id="KW-1185">Reference proteome</keyword>
<dbReference type="InterPro" id="IPR058980">
    <property type="entry name" value="Glyco_transf_N"/>
</dbReference>
<dbReference type="AlphaFoldDB" id="A0ABD1UZA2"/>
<dbReference type="EC" id="2.4.1.-" evidence="5"/>
<dbReference type="EMBL" id="JBFOLJ010000006">
    <property type="protein sequence ID" value="KAL2530397.1"/>
    <property type="molecule type" value="Genomic_DNA"/>
</dbReference>
<evidence type="ECO:0000313" key="8">
    <source>
        <dbReference type="Proteomes" id="UP001604277"/>
    </source>
</evidence>
<dbReference type="PANTHER" id="PTHR48044:SF82">
    <property type="entry name" value="GLYCOSYLTRANSFERASE"/>
    <property type="match status" value="1"/>
</dbReference>